<evidence type="ECO:0000313" key="6">
    <source>
        <dbReference type="EMBL" id="RKR81222.1"/>
    </source>
</evidence>
<dbReference type="InterPro" id="IPR017871">
    <property type="entry name" value="ABC_transporter-like_CS"/>
</dbReference>
<keyword evidence="7" id="KW-1185">Reference proteome</keyword>
<evidence type="ECO:0000313" key="7">
    <source>
        <dbReference type="Proteomes" id="UP000268007"/>
    </source>
</evidence>
<evidence type="ECO:0000256" key="3">
    <source>
        <dbReference type="ARBA" id="ARBA00022741"/>
    </source>
</evidence>
<proteinExistence type="inferred from homology"/>
<dbReference type="EMBL" id="RBKU01000001">
    <property type="protein sequence ID" value="RKR81222.1"/>
    <property type="molecule type" value="Genomic_DNA"/>
</dbReference>
<dbReference type="Proteomes" id="UP000268007">
    <property type="component" value="Unassembled WGS sequence"/>
</dbReference>
<dbReference type="InterPro" id="IPR027417">
    <property type="entry name" value="P-loop_NTPase"/>
</dbReference>
<feature type="domain" description="ABC transporter" evidence="5">
    <location>
        <begin position="11"/>
        <end position="238"/>
    </location>
</feature>
<dbReference type="SMART" id="SM00382">
    <property type="entry name" value="AAA"/>
    <property type="match status" value="1"/>
</dbReference>
<keyword evidence="2" id="KW-0813">Transport</keyword>
<keyword evidence="4 6" id="KW-0067">ATP-binding</keyword>
<sequence length="307" mass="33901">MFRSKTKRMVINTDQLSFHFGSQQVVKSVSLQVPEGSIYGFLGPNGAGKTTTIKLLLNLLHADNGTIKLFDKDILTHRIEILSQIGSLIEQPAIYSHLSGRENLRNRALLLQVPAARVDEMLELVRLKQAANKKAGQYSLGMKQRLGIALALLSDPKLIILDEPTNGLDPNGIIEIRQLLMRLVQEQGKTVFVSSHLLAEIERMATHVGIINHGQLVFQGTIEDLQGLSKPLVHIELSDSADAANLLTRSGFTINDVQEGNIFVPYTSKEETGRINALLNQNGHVVYAIGKVQKDLENLFLSITQNT</sequence>
<evidence type="ECO:0000256" key="1">
    <source>
        <dbReference type="ARBA" id="ARBA00005417"/>
    </source>
</evidence>
<evidence type="ECO:0000256" key="2">
    <source>
        <dbReference type="ARBA" id="ARBA00022448"/>
    </source>
</evidence>
<dbReference type="GO" id="GO:0016887">
    <property type="term" value="F:ATP hydrolysis activity"/>
    <property type="evidence" value="ECO:0007669"/>
    <property type="project" value="InterPro"/>
</dbReference>
<comment type="caution">
    <text evidence="6">The sequence shown here is derived from an EMBL/GenBank/DDBJ whole genome shotgun (WGS) entry which is preliminary data.</text>
</comment>
<evidence type="ECO:0000256" key="4">
    <source>
        <dbReference type="ARBA" id="ARBA00022840"/>
    </source>
</evidence>
<comment type="similarity">
    <text evidence="1">Belongs to the ABC transporter superfamily.</text>
</comment>
<dbReference type="PROSITE" id="PS50893">
    <property type="entry name" value="ABC_TRANSPORTER_2"/>
    <property type="match status" value="1"/>
</dbReference>
<dbReference type="PANTHER" id="PTHR43335">
    <property type="entry name" value="ABC TRANSPORTER, ATP-BINDING PROTEIN"/>
    <property type="match status" value="1"/>
</dbReference>
<name>A0A495IXA6_9SPHI</name>
<evidence type="ECO:0000259" key="5">
    <source>
        <dbReference type="PROSITE" id="PS50893"/>
    </source>
</evidence>
<gene>
    <name evidence="6" type="ORF">BDD43_1367</name>
</gene>
<accession>A0A495IXA6</accession>
<dbReference type="SUPFAM" id="SSF52540">
    <property type="entry name" value="P-loop containing nucleoside triphosphate hydrolases"/>
    <property type="match status" value="1"/>
</dbReference>
<dbReference type="Pfam" id="PF00005">
    <property type="entry name" value="ABC_tran"/>
    <property type="match status" value="1"/>
</dbReference>
<protein>
    <submittedName>
        <fullName evidence="6">ABC-2 type transport system ATP-binding protein</fullName>
    </submittedName>
</protein>
<keyword evidence="3" id="KW-0547">Nucleotide-binding</keyword>
<dbReference type="Gene3D" id="3.40.50.300">
    <property type="entry name" value="P-loop containing nucleotide triphosphate hydrolases"/>
    <property type="match status" value="1"/>
</dbReference>
<dbReference type="InterPro" id="IPR003593">
    <property type="entry name" value="AAA+_ATPase"/>
</dbReference>
<dbReference type="AlphaFoldDB" id="A0A495IXA6"/>
<reference evidence="6 7" key="1">
    <citation type="submission" date="2018-10" db="EMBL/GenBank/DDBJ databases">
        <title>Genomic Encyclopedia of Archaeal and Bacterial Type Strains, Phase II (KMG-II): from individual species to whole genera.</title>
        <authorList>
            <person name="Goeker M."/>
        </authorList>
    </citation>
    <scope>NUCLEOTIDE SEQUENCE [LARGE SCALE GENOMIC DNA]</scope>
    <source>
        <strain evidence="6 7">DSM 18602</strain>
    </source>
</reference>
<dbReference type="InterPro" id="IPR003439">
    <property type="entry name" value="ABC_transporter-like_ATP-bd"/>
</dbReference>
<dbReference type="GO" id="GO:0005524">
    <property type="term" value="F:ATP binding"/>
    <property type="evidence" value="ECO:0007669"/>
    <property type="project" value="UniProtKB-KW"/>
</dbReference>
<dbReference type="PANTHER" id="PTHR43335:SF4">
    <property type="entry name" value="ABC TRANSPORTER, ATP-BINDING PROTEIN"/>
    <property type="match status" value="1"/>
</dbReference>
<dbReference type="PROSITE" id="PS00211">
    <property type="entry name" value="ABC_TRANSPORTER_1"/>
    <property type="match status" value="1"/>
</dbReference>
<organism evidence="6 7">
    <name type="scientific">Mucilaginibacter gracilis</name>
    <dbReference type="NCBI Taxonomy" id="423350"/>
    <lineage>
        <taxon>Bacteria</taxon>
        <taxon>Pseudomonadati</taxon>
        <taxon>Bacteroidota</taxon>
        <taxon>Sphingobacteriia</taxon>
        <taxon>Sphingobacteriales</taxon>
        <taxon>Sphingobacteriaceae</taxon>
        <taxon>Mucilaginibacter</taxon>
    </lineage>
</organism>